<sequence length="51" mass="5880">MIYVNKDTGDKAIIVERFQGVIYLKYVSGVYEGSTFPIYSNLLNVFWIKEG</sequence>
<organism evidence="1 2">
    <name type="scientific">Clostridium phage phiCPV4</name>
    <dbReference type="NCBI Taxonomy" id="1162305"/>
    <lineage>
        <taxon>Viruses</taxon>
        <taxon>Duplodnaviria</taxon>
        <taxon>Heunggongvirae</taxon>
        <taxon>Uroviricota</taxon>
        <taxon>Caudoviricetes</taxon>
        <taxon>Guelinviridae</taxon>
        <taxon>Brucesealvirus</taxon>
        <taxon>Brucesealvirus CPV4</taxon>
    </lineage>
</organism>
<name>I3PV32_9CAUD</name>
<accession>I3PV32</accession>
<evidence type="ECO:0000313" key="1">
    <source>
        <dbReference type="EMBL" id="AFH27108.1"/>
    </source>
</evidence>
<reference evidence="1 2" key="1">
    <citation type="journal article" date="2012" name="PLoS ONE">
        <title>Molecular Characterization of Podoviral Bacteriophages Virulent for Clostridium perfringens and Their Comparison with Members of the Picovirinae.</title>
        <authorList>
            <person name="Volozhantsev N.V."/>
            <person name="Oakley B.B."/>
            <person name="Morales C.A."/>
            <person name="Verevkin V.V."/>
            <person name="Bannov V.A."/>
            <person name="Krasilnikova V.M."/>
            <person name="Popova A.V."/>
            <person name="Zhilenkov E.L."/>
            <person name="Garrish J.K."/>
            <person name="Schegg K.M."/>
            <person name="Woolsey R."/>
            <person name="Quilici D.R."/>
            <person name="Line J.E."/>
            <person name="Hiett K.L."/>
            <person name="Siragusa G.R."/>
            <person name="Svetoch E.A."/>
            <person name="Seal B.S."/>
        </authorList>
    </citation>
    <scope>NUCLEOTIDE SEQUENCE [LARGE SCALE GENOMIC DNA]</scope>
    <source>
        <strain evidence="1">PhiCPV4</strain>
    </source>
</reference>
<keyword evidence="2" id="KW-1185">Reference proteome</keyword>
<evidence type="ECO:0000313" key="2">
    <source>
        <dbReference type="Proteomes" id="UP000005674"/>
    </source>
</evidence>
<dbReference type="EMBL" id="JQ729991">
    <property type="protein sequence ID" value="AFH27108.1"/>
    <property type="molecule type" value="Genomic_DNA"/>
</dbReference>
<gene>
    <name evidence="1" type="ORF">phiCPV4_002</name>
</gene>
<proteinExistence type="predicted"/>
<dbReference type="Proteomes" id="UP000005674">
    <property type="component" value="Segment"/>
</dbReference>
<dbReference type="RefSeq" id="YP_006488617.1">
    <property type="nucleotide sequence ID" value="NC_018083.1"/>
</dbReference>
<dbReference type="KEGG" id="vg:13165368"/>
<protein>
    <submittedName>
        <fullName evidence="1">Uncharacterized protein</fullName>
    </submittedName>
</protein>
<dbReference type="GeneID" id="13165368"/>